<evidence type="ECO:0000256" key="1">
    <source>
        <dbReference type="SAM" id="MobiDB-lite"/>
    </source>
</evidence>
<dbReference type="SUPFAM" id="SSF82199">
    <property type="entry name" value="SET domain"/>
    <property type="match status" value="1"/>
</dbReference>
<dbReference type="AlphaFoldDB" id="A0AAI8VG28"/>
<dbReference type="CDD" id="cd20071">
    <property type="entry name" value="SET_SMYD"/>
    <property type="match status" value="1"/>
</dbReference>
<evidence type="ECO:0000313" key="4">
    <source>
        <dbReference type="Proteomes" id="UP001295740"/>
    </source>
</evidence>
<dbReference type="InterPro" id="IPR001214">
    <property type="entry name" value="SET_dom"/>
</dbReference>
<keyword evidence="4" id="KW-1185">Reference proteome</keyword>
<proteinExistence type="predicted"/>
<sequence length="447" mass="49101">MSSEAGFDINWFGAGGSGAGWVDDDAGGPGPGTGPNGADLPPALEREAPTPAAPSWEVRWTAEKGFGCFASQDIAAGETIISEAPMLTATGSSTRRQGLLDDCLRNFENLNEDQQRKYLSLHCYQHPVDSPNARRYLKVTRPGLSDEEYTRLLKIHRIFASNCFYVSESVTEAGNVLETNGLFRQVSRINHSCDPNCWYECEGTGGLFVLRANRDIAKGGELSLSYISNCRPRARRRRSLRKNWVFDCACEWCVLNEDPVLQDGNSYNNTLAGACAAQNLFAAETRINSNEDDVWGVSMIEEDPDEDGDSAAIGRRHDRRIDLLTALNWGPQLAFAYLDASTWYNLYGQRAYDWAVDAEDPMVTRAALAALTVSPMVTRAALAALTVSVDYAQRAIARARTVWGDGDMITLNAQSQLTSSEFQLRRLTAQATGLLPPESEEDEPAFA</sequence>
<feature type="region of interest" description="Disordered" evidence="1">
    <location>
        <begin position="18"/>
        <end position="53"/>
    </location>
</feature>
<dbReference type="InterPro" id="IPR046341">
    <property type="entry name" value="SET_dom_sf"/>
</dbReference>
<accession>A0AAI8VG28</accession>
<dbReference type="PANTHER" id="PTHR47332">
    <property type="entry name" value="SET DOMAIN-CONTAINING PROTEIN 5"/>
    <property type="match status" value="1"/>
</dbReference>
<dbReference type="InterPro" id="IPR053185">
    <property type="entry name" value="SET_domain_protein"/>
</dbReference>
<dbReference type="PROSITE" id="PS50280">
    <property type="entry name" value="SET"/>
    <property type="match status" value="1"/>
</dbReference>
<feature type="domain" description="SET" evidence="2">
    <location>
        <begin position="54"/>
        <end position="227"/>
    </location>
</feature>
<name>A0AAI8VG28_9PEZI</name>
<comment type="caution">
    <text evidence="3">The sequence shown here is derived from an EMBL/GenBank/DDBJ whole genome shotgun (WGS) entry which is preliminary data.</text>
</comment>
<organism evidence="3 4">
    <name type="scientific">Anthostomella pinea</name>
    <dbReference type="NCBI Taxonomy" id="933095"/>
    <lineage>
        <taxon>Eukaryota</taxon>
        <taxon>Fungi</taxon>
        <taxon>Dikarya</taxon>
        <taxon>Ascomycota</taxon>
        <taxon>Pezizomycotina</taxon>
        <taxon>Sordariomycetes</taxon>
        <taxon>Xylariomycetidae</taxon>
        <taxon>Xylariales</taxon>
        <taxon>Xylariaceae</taxon>
        <taxon>Anthostomella</taxon>
    </lineage>
</organism>
<dbReference type="Proteomes" id="UP001295740">
    <property type="component" value="Unassembled WGS sequence"/>
</dbReference>
<evidence type="ECO:0000313" key="3">
    <source>
        <dbReference type="EMBL" id="CAJ2504242.1"/>
    </source>
</evidence>
<dbReference type="SMART" id="SM00317">
    <property type="entry name" value="SET"/>
    <property type="match status" value="1"/>
</dbReference>
<dbReference type="Pfam" id="PF00856">
    <property type="entry name" value="SET"/>
    <property type="match status" value="1"/>
</dbReference>
<dbReference type="Gene3D" id="2.170.270.10">
    <property type="entry name" value="SET domain"/>
    <property type="match status" value="1"/>
</dbReference>
<dbReference type="EMBL" id="CAUWAG010000006">
    <property type="protein sequence ID" value="CAJ2504242.1"/>
    <property type="molecule type" value="Genomic_DNA"/>
</dbReference>
<dbReference type="PANTHER" id="PTHR47332:SF4">
    <property type="entry name" value="SET DOMAIN-CONTAINING PROTEIN 5"/>
    <property type="match status" value="1"/>
</dbReference>
<gene>
    <name evidence="3" type="ORF">KHLLAP_LOCUS4710</name>
</gene>
<protein>
    <submittedName>
        <fullName evidence="3">Uu.00g116360.m01.CDS01</fullName>
    </submittedName>
</protein>
<reference evidence="3" key="1">
    <citation type="submission" date="2023-10" db="EMBL/GenBank/DDBJ databases">
        <authorList>
            <person name="Hackl T."/>
        </authorList>
    </citation>
    <scope>NUCLEOTIDE SEQUENCE</scope>
</reference>
<evidence type="ECO:0000259" key="2">
    <source>
        <dbReference type="PROSITE" id="PS50280"/>
    </source>
</evidence>